<dbReference type="STRING" id="266809.PM03_07610"/>
<dbReference type="Proteomes" id="UP000051298">
    <property type="component" value="Unassembled WGS sequence"/>
</dbReference>
<accession>A0A0P1FFC0</accession>
<reference evidence="1 2" key="1">
    <citation type="submission" date="2015-09" db="EMBL/GenBank/DDBJ databases">
        <authorList>
            <consortium name="Swine Surveillance"/>
        </authorList>
    </citation>
    <scope>NUCLEOTIDE SEQUENCE [LARGE SCALE GENOMIC DNA]</scope>
    <source>
        <strain evidence="1 2">CECT 5294</strain>
    </source>
</reference>
<dbReference type="RefSeq" id="WP_058122276.1">
    <property type="nucleotide sequence ID" value="NZ_CYRX01000007.1"/>
</dbReference>
<organism evidence="1 2">
    <name type="scientific">Thalassobacter stenotrophicus</name>
    <dbReference type="NCBI Taxonomy" id="266809"/>
    <lineage>
        <taxon>Bacteria</taxon>
        <taxon>Pseudomonadati</taxon>
        <taxon>Pseudomonadota</taxon>
        <taxon>Alphaproteobacteria</taxon>
        <taxon>Rhodobacterales</taxon>
        <taxon>Roseobacteraceae</taxon>
        <taxon>Thalassobacter</taxon>
    </lineage>
</organism>
<dbReference type="AlphaFoldDB" id="A0A0P1FFC0"/>
<proteinExistence type="predicted"/>
<name>A0A0P1FFC0_9RHOB</name>
<gene>
    <name evidence="1" type="ORF">THS5294_00228</name>
</gene>
<dbReference type="EMBL" id="CYRX01000007">
    <property type="protein sequence ID" value="CUH58948.1"/>
    <property type="molecule type" value="Genomic_DNA"/>
</dbReference>
<evidence type="ECO:0000313" key="1">
    <source>
        <dbReference type="EMBL" id="CUH58948.1"/>
    </source>
</evidence>
<sequence length="114" mass="12803">MTRKFQQLNALRELTELKSEISRAKLSAHRAEIDEIAAVMREVTAARATIAAETPTQAAADDRYAIWAAKRNEVLQSDLAMAMARAQPVKEMAAKDEARSQVIKQLIKDRKKRP</sequence>
<protein>
    <submittedName>
        <fullName evidence="1">Uncharacterized protein</fullName>
    </submittedName>
</protein>
<evidence type="ECO:0000313" key="2">
    <source>
        <dbReference type="Proteomes" id="UP000051298"/>
    </source>
</evidence>